<dbReference type="InterPro" id="IPR045853">
    <property type="entry name" value="Pep_chain_release_fac_I_sf"/>
</dbReference>
<feature type="region of interest" description="Disordered" evidence="4">
    <location>
        <begin position="34"/>
        <end position="57"/>
    </location>
</feature>
<dbReference type="InterPro" id="IPR005139">
    <property type="entry name" value="PCRF"/>
</dbReference>
<dbReference type="Pfam" id="PF03462">
    <property type="entry name" value="PCRF"/>
    <property type="match status" value="1"/>
</dbReference>
<dbReference type="Gene3D" id="3.30.160.20">
    <property type="match status" value="1"/>
</dbReference>
<comment type="caution">
    <text evidence="6">The sequence shown here is derived from an EMBL/GenBank/DDBJ whole genome shotgun (WGS) entry which is preliminary data.</text>
</comment>
<reference evidence="6 7" key="1">
    <citation type="submission" date="2015-05" db="EMBL/GenBank/DDBJ databases">
        <title>Distinctive expansion of gene families associated with plant cell wall degradation and secondary metabolism in the genomes of grapevine trunk pathogens.</title>
        <authorList>
            <person name="Lawrence D.P."/>
            <person name="Travadon R."/>
            <person name="Rolshausen P.E."/>
            <person name="Baumgartner K."/>
        </authorList>
    </citation>
    <scope>NUCLEOTIDE SEQUENCE [LARGE SCALE GENOMIC DNA]</scope>
    <source>
        <strain evidence="6">UCRPC4</strain>
    </source>
</reference>
<feature type="domain" description="Prokaryotic-type class I peptide chain release factors" evidence="5">
    <location>
        <begin position="305"/>
        <end position="321"/>
    </location>
</feature>
<proteinExistence type="inferred from homology"/>
<dbReference type="FunFam" id="3.30.160.20:FF:000004">
    <property type="entry name" value="Peptide chain release factor 1"/>
    <property type="match status" value="1"/>
</dbReference>
<comment type="similarity">
    <text evidence="1">Belongs to the prokaryotic/mitochondrial release factor family.</text>
</comment>
<feature type="region of interest" description="Disordered" evidence="4">
    <location>
        <begin position="264"/>
        <end position="296"/>
    </location>
</feature>
<dbReference type="Gene3D" id="3.30.70.1660">
    <property type="match status" value="1"/>
</dbReference>
<name>A0A0G2EQQ4_PHACM</name>
<feature type="region of interest" description="Disordered" evidence="4">
    <location>
        <begin position="362"/>
        <end position="384"/>
    </location>
</feature>
<dbReference type="PROSITE" id="PS00745">
    <property type="entry name" value="RF_PROK_I"/>
    <property type="match status" value="1"/>
</dbReference>
<dbReference type="PANTHER" id="PTHR43804:SF7">
    <property type="entry name" value="LD18447P"/>
    <property type="match status" value="1"/>
</dbReference>
<dbReference type="PANTHER" id="PTHR43804">
    <property type="entry name" value="LD18447P"/>
    <property type="match status" value="1"/>
</dbReference>
<dbReference type="AlphaFoldDB" id="A0A0G2EQQ4"/>
<sequence length="453" mass="49886">MRSRASQFICSRCFSSRVYESWSSSSTSSSFTRRNHRIRFQSTSTNRSTGPTTQTSLRPSLLRRAESLATEHATLSAQNAESYDTEVAKRIGELAGVSELFKKYRETQEANLELEAVLSPTYQYKELQADAKAELEHNNVTLLPQLARRLETSLIPKHPFAALPTLIELHSGAGGSEASLFAAQLLRMYQALCSQLGLSAQVLKKEVDDSVHGEAIVDAILEVSTPGTYDLFRTEAGVHRVQRVPATEKKGRTHTSAVSVIVLPSFPSNDQEGGGGIDTSAGDPNDPTSPNYIIPPSDVKSETMRARGAGGQHVNKTSSAIRLTHIPSGIIVSMQDSRSQHANRAEAWRLLRAKLAQRERERREGEMAALRRSVGGGKSDRSDKVRTYNFDQRRVTDHRSGGETRDLDGVLEGGPALEDLMLGVKDWLGEREVEVLILEEDAKEKDGEKSKTE</sequence>
<dbReference type="InterPro" id="IPR050057">
    <property type="entry name" value="Prokaryotic/Mito_RF"/>
</dbReference>
<dbReference type="InterPro" id="IPR000352">
    <property type="entry name" value="Pep_chain_release_fac_I"/>
</dbReference>
<evidence type="ECO:0000313" key="6">
    <source>
        <dbReference type="EMBL" id="KKY24599.1"/>
    </source>
</evidence>
<keyword evidence="2" id="KW-0488">Methylation</keyword>
<evidence type="ECO:0000259" key="5">
    <source>
        <dbReference type="PROSITE" id="PS00745"/>
    </source>
</evidence>
<evidence type="ECO:0000256" key="2">
    <source>
        <dbReference type="ARBA" id="ARBA00022481"/>
    </source>
</evidence>
<dbReference type="Gene3D" id="6.10.140.1950">
    <property type="match status" value="1"/>
</dbReference>
<evidence type="ECO:0000256" key="1">
    <source>
        <dbReference type="ARBA" id="ARBA00010835"/>
    </source>
</evidence>
<dbReference type="GO" id="GO:0003747">
    <property type="term" value="F:translation release factor activity"/>
    <property type="evidence" value="ECO:0007669"/>
    <property type="project" value="EnsemblFungi"/>
</dbReference>
<organism evidence="6 7">
    <name type="scientific">Phaeomoniella chlamydospora</name>
    <name type="common">Phaeoacremonium chlamydosporum</name>
    <dbReference type="NCBI Taxonomy" id="158046"/>
    <lineage>
        <taxon>Eukaryota</taxon>
        <taxon>Fungi</taxon>
        <taxon>Dikarya</taxon>
        <taxon>Ascomycota</taxon>
        <taxon>Pezizomycotina</taxon>
        <taxon>Eurotiomycetes</taxon>
        <taxon>Chaetothyriomycetidae</taxon>
        <taxon>Phaeomoniellales</taxon>
        <taxon>Phaeomoniellaceae</taxon>
        <taxon>Phaeomoniella</taxon>
    </lineage>
</organism>
<protein>
    <submittedName>
        <fullName evidence="6">Putative peptide chain release factor 1</fullName>
    </submittedName>
</protein>
<accession>A0A0G2EQQ4</accession>
<keyword evidence="7" id="KW-1185">Reference proteome</keyword>
<dbReference type="SUPFAM" id="SSF75620">
    <property type="entry name" value="Release factor"/>
    <property type="match status" value="1"/>
</dbReference>
<gene>
    <name evidence="6" type="ORF">UCRPC4_g02355</name>
</gene>
<reference evidence="6 7" key="2">
    <citation type="submission" date="2015-05" db="EMBL/GenBank/DDBJ databases">
        <authorList>
            <person name="Morales-Cruz A."/>
            <person name="Amrine K.C."/>
            <person name="Cantu D."/>
        </authorList>
    </citation>
    <scope>NUCLEOTIDE SEQUENCE [LARGE SCALE GENOMIC DNA]</scope>
    <source>
        <strain evidence="6">UCRPC4</strain>
    </source>
</reference>
<evidence type="ECO:0000313" key="7">
    <source>
        <dbReference type="Proteomes" id="UP000053317"/>
    </source>
</evidence>
<dbReference type="OrthoDB" id="2019491at2759"/>
<dbReference type="Pfam" id="PF00472">
    <property type="entry name" value="RF-1"/>
    <property type="match status" value="1"/>
</dbReference>
<feature type="compositionally biased region" description="Polar residues" evidence="4">
    <location>
        <begin position="40"/>
        <end position="57"/>
    </location>
</feature>
<dbReference type="Proteomes" id="UP000053317">
    <property type="component" value="Unassembled WGS sequence"/>
</dbReference>
<evidence type="ECO:0000256" key="4">
    <source>
        <dbReference type="SAM" id="MobiDB-lite"/>
    </source>
</evidence>
<dbReference type="EMBL" id="LCWF01000057">
    <property type="protein sequence ID" value="KKY24599.1"/>
    <property type="molecule type" value="Genomic_DNA"/>
</dbReference>
<keyword evidence="3" id="KW-0648">Protein biosynthesis</keyword>
<dbReference type="GO" id="GO:0005743">
    <property type="term" value="C:mitochondrial inner membrane"/>
    <property type="evidence" value="ECO:0007669"/>
    <property type="project" value="EnsemblFungi"/>
</dbReference>
<evidence type="ECO:0000256" key="3">
    <source>
        <dbReference type="ARBA" id="ARBA00022917"/>
    </source>
</evidence>
<dbReference type="SMART" id="SM00937">
    <property type="entry name" value="PCRF"/>
    <property type="match status" value="1"/>
</dbReference>
<dbReference type="GO" id="GO:0070126">
    <property type="term" value="P:mitochondrial translational termination"/>
    <property type="evidence" value="ECO:0007669"/>
    <property type="project" value="EnsemblFungi"/>
</dbReference>